<accession>A0A9X1VA31</accession>
<dbReference type="GO" id="GO:0046983">
    <property type="term" value="F:protein dimerization activity"/>
    <property type="evidence" value="ECO:0007669"/>
    <property type="project" value="InterPro"/>
</dbReference>
<protein>
    <recommendedName>
        <fullName evidence="3">Aspartyl-phosphate phosphatase Spo0E family protein</fullName>
    </recommendedName>
</protein>
<dbReference type="RefSeq" id="WP_241713900.1">
    <property type="nucleotide sequence ID" value="NZ_JALBUF010000005.1"/>
</dbReference>
<proteinExistence type="predicted"/>
<dbReference type="SUPFAM" id="SSF140500">
    <property type="entry name" value="BAS1536-like"/>
    <property type="match status" value="1"/>
</dbReference>
<dbReference type="InterPro" id="IPR037208">
    <property type="entry name" value="Spo0E-like_sf"/>
</dbReference>
<dbReference type="InterPro" id="IPR018540">
    <property type="entry name" value="Spo0E-like"/>
</dbReference>
<dbReference type="InterPro" id="IPR036638">
    <property type="entry name" value="HLH_DNA-bd_sf"/>
</dbReference>
<sequence length="63" mass="7824">MLIKRTVRHVVQRRIEFLRKKLIEMTEETGSFTDDNVICISRMLDRYIILYHKMKKRKKMQRV</sequence>
<organism evidence="1 2">
    <name type="scientific">Sulfoacidibacillus ferrooxidans</name>
    <dbReference type="NCBI Taxonomy" id="2005001"/>
    <lineage>
        <taxon>Bacteria</taxon>
        <taxon>Bacillati</taxon>
        <taxon>Bacillota</taxon>
        <taxon>Bacilli</taxon>
        <taxon>Bacillales</taxon>
        <taxon>Alicyclobacillaceae</taxon>
        <taxon>Sulfoacidibacillus</taxon>
    </lineage>
</organism>
<name>A0A9X1VA31_9BACL</name>
<gene>
    <name evidence="1" type="ORF">MM817_01783</name>
</gene>
<keyword evidence="2" id="KW-1185">Reference proteome</keyword>
<reference evidence="1" key="1">
    <citation type="submission" date="2022-03" db="EMBL/GenBank/DDBJ databases">
        <title>Draft Genome Sequence of Firmicute Strain S0AB, a Heterotrophic Iron/Sulfur-Oxidizing Extreme Acidophile.</title>
        <authorList>
            <person name="Vergara E."/>
            <person name="Pakostova E."/>
            <person name="Johnson D.B."/>
            <person name="Holmes D.S."/>
        </authorList>
    </citation>
    <scope>NUCLEOTIDE SEQUENCE</scope>
    <source>
        <strain evidence="1">S0AB</strain>
    </source>
</reference>
<dbReference type="EMBL" id="JALBUF010000005">
    <property type="protein sequence ID" value="MCI0183500.1"/>
    <property type="molecule type" value="Genomic_DNA"/>
</dbReference>
<evidence type="ECO:0000313" key="2">
    <source>
        <dbReference type="Proteomes" id="UP001139263"/>
    </source>
</evidence>
<dbReference type="Proteomes" id="UP001139263">
    <property type="component" value="Unassembled WGS sequence"/>
</dbReference>
<dbReference type="Pfam" id="PF09388">
    <property type="entry name" value="SpoOE-like"/>
    <property type="match status" value="1"/>
</dbReference>
<evidence type="ECO:0000313" key="1">
    <source>
        <dbReference type="EMBL" id="MCI0183500.1"/>
    </source>
</evidence>
<comment type="caution">
    <text evidence="1">The sequence shown here is derived from an EMBL/GenBank/DDBJ whole genome shotgun (WGS) entry which is preliminary data.</text>
</comment>
<dbReference type="Gene3D" id="4.10.280.10">
    <property type="entry name" value="Helix-loop-helix DNA-binding domain"/>
    <property type="match status" value="1"/>
</dbReference>
<dbReference type="AlphaFoldDB" id="A0A9X1VA31"/>
<dbReference type="GO" id="GO:0043937">
    <property type="term" value="P:regulation of sporulation"/>
    <property type="evidence" value="ECO:0007669"/>
    <property type="project" value="InterPro"/>
</dbReference>
<evidence type="ECO:0008006" key="3">
    <source>
        <dbReference type="Google" id="ProtNLM"/>
    </source>
</evidence>